<dbReference type="PROSITE" id="PS00211">
    <property type="entry name" value="ABC_TRANSPORTER_1"/>
    <property type="match status" value="1"/>
</dbReference>
<gene>
    <name evidence="6" type="ORF">I0C86_15080</name>
</gene>
<evidence type="ECO:0000259" key="5">
    <source>
        <dbReference type="PROSITE" id="PS50893"/>
    </source>
</evidence>
<dbReference type="InterPro" id="IPR050319">
    <property type="entry name" value="ABC_transp_ATP-bind"/>
</dbReference>
<dbReference type="CDD" id="cd03257">
    <property type="entry name" value="ABC_NikE_OppD_transporters"/>
    <property type="match status" value="1"/>
</dbReference>
<evidence type="ECO:0000313" key="6">
    <source>
        <dbReference type="EMBL" id="MBF9130269.1"/>
    </source>
</evidence>
<dbReference type="InterPro" id="IPR013563">
    <property type="entry name" value="Oligopep_ABC_C"/>
</dbReference>
<evidence type="ECO:0000313" key="7">
    <source>
        <dbReference type="Proteomes" id="UP000638560"/>
    </source>
</evidence>
<dbReference type="Proteomes" id="UP000638560">
    <property type="component" value="Unassembled WGS sequence"/>
</dbReference>
<dbReference type="PROSITE" id="PS50893">
    <property type="entry name" value="ABC_TRANSPORTER_2"/>
    <property type="match status" value="1"/>
</dbReference>
<feature type="domain" description="ABC transporter" evidence="5">
    <location>
        <begin position="10"/>
        <end position="251"/>
    </location>
</feature>
<dbReference type="RefSeq" id="WP_196201844.1">
    <property type="nucleotide sequence ID" value="NZ_JADPUN010000148.1"/>
</dbReference>
<keyword evidence="4 6" id="KW-0067">ATP-binding</keyword>
<dbReference type="InterPro" id="IPR003593">
    <property type="entry name" value="AAA+_ATPase"/>
</dbReference>
<protein>
    <submittedName>
        <fullName evidence="6">ATP-binding cassette domain-containing protein</fullName>
    </submittedName>
</protein>
<dbReference type="InterPro" id="IPR027417">
    <property type="entry name" value="P-loop_NTPase"/>
</dbReference>
<dbReference type="InterPro" id="IPR003439">
    <property type="entry name" value="ABC_transporter-like_ATP-bd"/>
</dbReference>
<evidence type="ECO:0000256" key="1">
    <source>
        <dbReference type="ARBA" id="ARBA00005417"/>
    </source>
</evidence>
<comment type="similarity">
    <text evidence="1">Belongs to the ABC transporter superfamily.</text>
</comment>
<dbReference type="InterPro" id="IPR017871">
    <property type="entry name" value="ABC_transporter-like_CS"/>
</dbReference>
<keyword evidence="3" id="KW-0547">Nucleotide-binding</keyword>
<dbReference type="SUPFAM" id="SSF52540">
    <property type="entry name" value="P-loop containing nucleoside triphosphate hydrolases"/>
    <property type="match status" value="1"/>
</dbReference>
<dbReference type="SMART" id="SM00382">
    <property type="entry name" value="AAA"/>
    <property type="match status" value="1"/>
</dbReference>
<reference evidence="6 7" key="1">
    <citation type="submission" date="2020-11" db="EMBL/GenBank/DDBJ databases">
        <title>A novel isolate from a Black sea contaminated sediment with potential to produce alkanes: Plantactinospora alkalitolerans sp. nov.</title>
        <authorList>
            <person name="Carro L."/>
            <person name="Veyisoglu A."/>
            <person name="Guven K."/>
            <person name="Schumann P."/>
            <person name="Klenk H.-P."/>
            <person name="Sahin N."/>
        </authorList>
    </citation>
    <scope>NUCLEOTIDE SEQUENCE [LARGE SCALE GENOMIC DNA]</scope>
    <source>
        <strain evidence="6 7">S1510</strain>
    </source>
</reference>
<dbReference type="EMBL" id="JADPUN010000148">
    <property type="protein sequence ID" value="MBF9130269.1"/>
    <property type="molecule type" value="Genomic_DNA"/>
</dbReference>
<evidence type="ECO:0000256" key="3">
    <source>
        <dbReference type="ARBA" id="ARBA00022741"/>
    </source>
</evidence>
<keyword evidence="2" id="KW-0813">Transport</keyword>
<dbReference type="Gene3D" id="3.40.50.300">
    <property type="entry name" value="P-loop containing nucleotide triphosphate hydrolases"/>
    <property type="match status" value="1"/>
</dbReference>
<name>A0ABS0GWF8_9ACTN</name>
<accession>A0ABS0GWF8</accession>
<comment type="caution">
    <text evidence="6">The sequence shown here is derived from an EMBL/GenBank/DDBJ whole genome shotgun (WGS) entry which is preliminary data.</text>
</comment>
<dbReference type="NCBIfam" id="TIGR01727">
    <property type="entry name" value="oligo_HPY"/>
    <property type="match status" value="1"/>
</dbReference>
<sequence>MTTEEPLLEVRGAAVSYRTRAGTVTAVDGVDLTVRRGEIVALVGESGCGKSSLGRAVLRLEPLAGGEVRFAGVDLGTLSGTPLRQARRRLQMVFQDPQSSLDPRRTVGQIVERPLKVHRAGTPAQRRAKVAETLDLVGLGSRFLDRYPAALSGGQRQRVGIARALVLDPELLVCDEPVSALDVSIQAQILQLLLDLRERLGLALLFVAHDLAVVRHLADRVAVMYLGRIVERGAVDEMFALPRHPYTQALLSAAPVPDVAVERARSVPLAAGDLPDPLAPPSGCAFRTRCPHARPVCAEVTPALVHDVACHRQDELPPFVSPIIHSGG</sequence>
<dbReference type="Pfam" id="PF08352">
    <property type="entry name" value="oligo_HPY"/>
    <property type="match status" value="1"/>
</dbReference>
<evidence type="ECO:0000256" key="4">
    <source>
        <dbReference type="ARBA" id="ARBA00022840"/>
    </source>
</evidence>
<proteinExistence type="inferred from homology"/>
<keyword evidence="7" id="KW-1185">Reference proteome</keyword>
<dbReference type="PANTHER" id="PTHR43776">
    <property type="entry name" value="TRANSPORT ATP-BINDING PROTEIN"/>
    <property type="match status" value="1"/>
</dbReference>
<dbReference type="GO" id="GO:0005524">
    <property type="term" value="F:ATP binding"/>
    <property type="evidence" value="ECO:0007669"/>
    <property type="project" value="UniProtKB-KW"/>
</dbReference>
<dbReference type="PANTHER" id="PTHR43776:SF7">
    <property type="entry name" value="D,D-DIPEPTIDE TRANSPORT ATP-BINDING PROTEIN DDPF-RELATED"/>
    <property type="match status" value="1"/>
</dbReference>
<organism evidence="6 7">
    <name type="scientific">Plantactinospora alkalitolerans</name>
    <dbReference type="NCBI Taxonomy" id="2789879"/>
    <lineage>
        <taxon>Bacteria</taxon>
        <taxon>Bacillati</taxon>
        <taxon>Actinomycetota</taxon>
        <taxon>Actinomycetes</taxon>
        <taxon>Micromonosporales</taxon>
        <taxon>Micromonosporaceae</taxon>
        <taxon>Plantactinospora</taxon>
    </lineage>
</organism>
<evidence type="ECO:0000256" key="2">
    <source>
        <dbReference type="ARBA" id="ARBA00022448"/>
    </source>
</evidence>
<dbReference type="Pfam" id="PF00005">
    <property type="entry name" value="ABC_tran"/>
    <property type="match status" value="1"/>
</dbReference>